<gene>
    <name evidence="1" type="ORF">SAMN04488239_101201</name>
</gene>
<proteinExistence type="predicted"/>
<accession>A0A1G6IV00</accession>
<dbReference type="STRING" id="639004.SAMN04488239_101201"/>
<protein>
    <submittedName>
        <fullName evidence="1">Uncharacterized protein</fullName>
    </submittedName>
</protein>
<keyword evidence="2" id="KW-1185">Reference proteome</keyword>
<dbReference type="Pfam" id="PF20319">
    <property type="entry name" value="DUF6614"/>
    <property type="match status" value="1"/>
</dbReference>
<dbReference type="OrthoDB" id="7359918at2"/>
<dbReference type="InterPro" id="IPR046722">
    <property type="entry name" value="DUF6614"/>
</dbReference>
<dbReference type="AlphaFoldDB" id="A0A1G6IV00"/>
<reference evidence="2" key="1">
    <citation type="submission" date="2016-10" db="EMBL/GenBank/DDBJ databases">
        <authorList>
            <person name="Varghese N."/>
            <person name="Submissions S."/>
        </authorList>
    </citation>
    <scope>NUCLEOTIDE SEQUENCE [LARGE SCALE GENOMIC DNA]</scope>
    <source>
        <strain evidence="2">CGMCC 1.9108</strain>
    </source>
</reference>
<dbReference type="Proteomes" id="UP000199628">
    <property type="component" value="Unassembled WGS sequence"/>
</dbReference>
<evidence type="ECO:0000313" key="2">
    <source>
        <dbReference type="Proteomes" id="UP000199628"/>
    </source>
</evidence>
<organism evidence="1 2">
    <name type="scientific">Ruegeria marina</name>
    <dbReference type="NCBI Taxonomy" id="639004"/>
    <lineage>
        <taxon>Bacteria</taxon>
        <taxon>Pseudomonadati</taxon>
        <taxon>Pseudomonadota</taxon>
        <taxon>Alphaproteobacteria</taxon>
        <taxon>Rhodobacterales</taxon>
        <taxon>Roseobacteraceae</taxon>
        <taxon>Ruegeria</taxon>
    </lineage>
</organism>
<dbReference type="EMBL" id="FMZV01000001">
    <property type="protein sequence ID" value="SDC09845.1"/>
    <property type="molecule type" value="Genomic_DNA"/>
</dbReference>
<name>A0A1G6IV00_9RHOB</name>
<dbReference type="RefSeq" id="WP_093026843.1">
    <property type="nucleotide sequence ID" value="NZ_FMZV01000001.1"/>
</dbReference>
<sequence>MNLYHCSIDLKHEAKALAFAAAVDHWMGYLQGRGVIRAWRLMRRKLNLAADSCRDFLLEIEFDDMTQLDRAFRVLGEHDEEVERLYGAVSALVARTEFGLYRPFPDPERAERMALL</sequence>
<evidence type="ECO:0000313" key="1">
    <source>
        <dbReference type="EMBL" id="SDC09845.1"/>
    </source>
</evidence>